<dbReference type="RefSeq" id="WP_146203515.1">
    <property type="nucleotide sequence ID" value="NZ_QGKM01000061.1"/>
</dbReference>
<dbReference type="AlphaFoldDB" id="A0A317C3T3"/>
<gene>
    <name evidence="2" type="ORF">DKW60_17660</name>
</gene>
<evidence type="ECO:0000313" key="2">
    <source>
        <dbReference type="EMBL" id="PWQ93356.1"/>
    </source>
</evidence>
<dbReference type="PANTHER" id="PTHR10098:SF108">
    <property type="entry name" value="TETRATRICOPEPTIDE REPEAT PROTEIN 28"/>
    <property type="match status" value="1"/>
</dbReference>
<comment type="caution">
    <text evidence="2">The sequence shown here is derived from an EMBL/GenBank/DDBJ whole genome shotgun (WGS) entry which is preliminary data.</text>
</comment>
<reference evidence="2 3" key="1">
    <citation type="submission" date="2018-05" db="EMBL/GenBank/DDBJ databases">
        <title>Leucothrix arctica sp. nov., isolated from Arctic seawater.</title>
        <authorList>
            <person name="Choi A."/>
            <person name="Baek K."/>
        </authorList>
    </citation>
    <scope>NUCLEOTIDE SEQUENCE [LARGE SCALE GENOMIC DNA]</scope>
    <source>
        <strain evidence="2 3">JCM 18388</strain>
    </source>
</reference>
<dbReference type="Gene3D" id="1.25.40.10">
    <property type="entry name" value="Tetratricopeptide repeat domain"/>
    <property type="match status" value="1"/>
</dbReference>
<dbReference type="EMBL" id="QGKM01000061">
    <property type="protein sequence ID" value="PWQ93356.1"/>
    <property type="molecule type" value="Genomic_DNA"/>
</dbReference>
<organism evidence="2 3">
    <name type="scientific">Leucothrix pacifica</name>
    <dbReference type="NCBI Taxonomy" id="1247513"/>
    <lineage>
        <taxon>Bacteria</taxon>
        <taxon>Pseudomonadati</taxon>
        <taxon>Pseudomonadota</taxon>
        <taxon>Gammaproteobacteria</taxon>
        <taxon>Thiotrichales</taxon>
        <taxon>Thiotrichaceae</taxon>
        <taxon>Leucothrix</taxon>
    </lineage>
</organism>
<evidence type="ECO:0000313" key="3">
    <source>
        <dbReference type="Proteomes" id="UP000245539"/>
    </source>
</evidence>
<evidence type="ECO:0000256" key="1">
    <source>
        <dbReference type="PROSITE-ProRule" id="PRU00339"/>
    </source>
</evidence>
<protein>
    <submittedName>
        <fullName evidence="2">Uncharacterized protein</fullName>
    </submittedName>
</protein>
<dbReference type="InterPro" id="IPR019734">
    <property type="entry name" value="TPR_rpt"/>
</dbReference>
<accession>A0A317C3T3</accession>
<dbReference type="PANTHER" id="PTHR10098">
    <property type="entry name" value="RAPSYN-RELATED"/>
    <property type="match status" value="1"/>
</dbReference>
<feature type="repeat" description="TPR" evidence="1">
    <location>
        <begin position="686"/>
        <end position="719"/>
    </location>
</feature>
<dbReference type="Proteomes" id="UP000245539">
    <property type="component" value="Unassembled WGS sequence"/>
</dbReference>
<feature type="non-terminal residue" evidence="2">
    <location>
        <position position="766"/>
    </location>
</feature>
<sequence>MPTTSAANELTFKEIIAELTEFQEYFTDEDKSKALADWLSEACGIEGKAARLAIRNLAPLVLASLAGTGKVVGKAWMLKLHDKLGEYSWYFNLAQGILNTLKTKTDKTLGEAFEIPSNKNLGKLVSDYARWENLSTEQQGLVQLLLGQNHQAEALEASNRQHQIVIGQLSNIIDSLAFDLDLKTPEFLITEAEKALNHQAQKSSAAWLTYTSRQAKLIGREHSLELLNDFFDADKTFSWLVITGDGGTGKSRLALDALLSRQSYCDVGFLHSDKLDKSDALDNWQPTRPTIITIDYAAEYPTQIANWIDHFIQHQDDYDFPVRLLVLERVAKDQSWWKTLVSSSSSATNRHSYLYTQEPLELLPLTRTEQRQALESFLVSLDCQKALPEQDSEFWNSLDTLSNHGRPLFIGMVASAIEHNDIHKIRDWTQAELLKHVLDREEKRWAAVLSDYSESDKASIYKLLTIATLSGGLDLENDEDRIFDILNDTDIADTENKLERFIDVIKQLSSNQNGALQPDIFAEYFLLQDSEYKTGGFTRSLRKSLVTAQTISPQNTHAFISRTAIDYIKGFKRAKDGEYTEDITAFNWWKHLFDTTINSETKEPLEELTATAFNTISQLSLLGHRRTILDNWLPQLMQLEDAKTQARTLNWKGLLHNYLGQYNLALEHYQKSSAIYKELGDKSGEGTTLNNISQIFKARGDYETALTYLQQSLDIQQEIGDKSGEGTTLNNISQIYDARGDYETALTYLQQSLDIRQEIGQGNRLK</sequence>
<dbReference type="SMART" id="SM00028">
    <property type="entry name" value="TPR"/>
    <property type="match status" value="3"/>
</dbReference>
<dbReference type="SUPFAM" id="SSF52540">
    <property type="entry name" value="P-loop containing nucleoside triphosphate hydrolases"/>
    <property type="match status" value="1"/>
</dbReference>
<dbReference type="InterPro" id="IPR027417">
    <property type="entry name" value="P-loop_NTPase"/>
</dbReference>
<dbReference type="InterPro" id="IPR011990">
    <property type="entry name" value="TPR-like_helical_dom_sf"/>
</dbReference>
<dbReference type="OrthoDB" id="5620696at2"/>
<feature type="repeat" description="TPR" evidence="1">
    <location>
        <begin position="726"/>
        <end position="759"/>
    </location>
</feature>
<proteinExistence type="predicted"/>
<keyword evidence="1" id="KW-0802">TPR repeat</keyword>
<name>A0A317C3T3_9GAMM</name>
<dbReference type="PROSITE" id="PS50005">
    <property type="entry name" value="TPR"/>
    <property type="match status" value="2"/>
</dbReference>
<dbReference type="Pfam" id="PF13424">
    <property type="entry name" value="TPR_12"/>
    <property type="match status" value="1"/>
</dbReference>
<dbReference type="SUPFAM" id="SSF48452">
    <property type="entry name" value="TPR-like"/>
    <property type="match status" value="1"/>
</dbReference>
<keyword evidence="3" id="KW-1185">Reference proteome</keyword>